<evidence type="ECO:0000313" key="3">
    <source>
        <dbReference type="Proteomes" id="UP001268610"/>
    </source>
</evidence>
<organism evidence="2 3">
    <name type="scientific">Rhizobium hidalgonense</name>
    <dbReference type="NCBI Taxonomy" id="1538159"/>
    <lineage>
        <taxon>Bacteria</taxon>
        <taxon>Pseudomonadati</taxon>
        <taxon>Pseudomonadota</taxon>
        <taxon>Alphaproteobacteria</taxon>
        <taxon>Hyphomicrobiales</taxon>
        <taxon>Rhizobiaceae</taxon>
        <taxon>Rhizobium/Agrobacterium group</taxon>
        <taxon>Rhizobium</taxon>
    </lineage>
</organism>
<dbReference type="AlphaFoldDB" id="A0AAJ2GXC8"/>
<dbReference type="Proteomes" id="UP001268610">
    <property type="component" value="Unassembled WGS sequence"/>
</dbReference>
<evidence type="ECO:0000256" key="1">
    <source>
        <dbReference type="SAM" id="MobiDB-lite"/>
    </source>
</evidence>
<proteinExistence type="predicted"/>
<protein>
    <submittedName>
        <fullName evidence="2">Uncharacterized protein</fullName>
    </submittedName>
</protein>
<evidence type="ECO:0000313" key="2">
    <source>
        <dbReference type="EMBL" id="MDR9775720.1"/>
    </source>
</evidence>
<comment type="caution">
    <text evidence="2">The sequence shown here is derived from an EMBL/GenBank/DDBJ whole genome shotgun (WGS) entry which is preliminary data.</text>
</comment>
<gene>
    <name evidence="2" type="ORF">RJJ65_24275</name>
</gene>
<dbReference type="EMBL" id="JAVLSF010000016">
    <property type="protein sequence ID" value="MDR9775720.1"/>
    <property type="molecule type" value="Genomic_DNA"/>
</dbReference>
<sequence length="45" mass="5620">MNDSNDRTKDDEEPKRPPPPKEIKFFDPWEEEFRRAYRDDKAFEF</sequence>
<accession>A0AAJ2GXC8</accession>
<name>A0AAJ2GXC8_9HYPH</name>
<reference evidence="2" key="1">
    <citation type="submission" date="2023-04" db="EMBL/GenBank/DDBJ databases">
        <title>Genomic characterization of faba bean (Vicia faba) microsymbionts in Mexican soils.</title>
        <authorList>
            <person name="Rivera Orduna F.N."/>
            <person name="Guevara-Luna J."/>
            <person name="Yan J."/>
            <person name="Arroyo-Herrera I."/>
            <person name="Li Y."/>
            <person name="Vasquez-Murrieta M.S."/>
            <person name="Wang E.T."/>
        </authorList>
    </citation>
    <scope>NUCLEOTIDE SEQUENCE</scope>
    <source>
        <strain evidence="2">CH26</strain>
    </source>
</reference>
<dbReference type="RefSeq" id="WP_310857106.1">
    <property type="nucleotide sequence ID" value="NZ_JAVLSD010000017.1"/>
</dbReference>
<feature type="region of interest" description="Disordered" evidence="1">
    <location>
        <begin position="1"/>
        <end position="25"/>
    </location>
</feature>